<evidence type="ECO:0000256" key="6">
    <source>
        <dbReference type="PIRSR" id="PIRSR602129-50"/>
    </source>
</evidence>
<dbReference type="Gene3D" id="1.20.1340.10">
    <property type="entry name" value="dopa decarboxylase, N-terminal domain"/>
    <property type="match status" value="1"/>
</dbReference>
<dbReference type="InterPro" id="IPR015422">
    <property type="entry name" value="PyrdxlP-dep_Trfase_small"/>
</dbReference>
<comment type="similarity">
    <text evidence="2 7">Belongs to the group II decarboxylase family.</text>
</comment>
<keyword evidence="4 6" id="KW-0663">Pyridoxal phosphate</keyword>
<name>A0A176W5A8_MARPO</name>
<accession>A0A176W5A8</accession>
<dbReference type="GO" id="GO:0019752">
    <property type="term" value="P:carboxylic acid metabolic process"/>
    <property type="evidence" value="ECO:0007669"/>
    <property type="project" value="InterPro"/>
</dbReference>
<proteinExistence type="inferred from homology"/>
<evidence type="ECO:0000313" key="9">
    <source>
        <dbReference type="Proteomes" id="UP000077202"/>
    </source>
</evidence>
<dbReference type="InterPro" id="IPR021115">
    <property type="entry name" value="Pyridoxal-P_BS"/>
</dbReference>
<dbReference type="GO" id="GO:0006520">
    <property type="term" value="P:amino acid metabolic process"/>
    <property type="evidence" value="ECO:0007669"/>
    <property type="project" value="InterPro"/>
</dbReference>
<dbReference type="GO" id="GO:0005737">
    <property type="term" value="C:cytoplasm"/>
    <property type="evidence" value="ECO:0007669"/>
    <property type="project" value="TreeGrafter"/>
</dbReference>
<dbReference type="Gene3D" id="3.90.1150.10">
    <property type="entry name" value="Aspartate Aminotransferase, domain 1"/>
    <property type="match status" value="1"/>
</dbReference>
<dbReference type="Pfam" id="PF00282">
    <property type="entry name" value="Pyridoxal_deC"/>
    <property type="match status" value="1"/>
</dbReference>
<dbReference type="InterPro" id="IPR015421">
    <property type="entry name" value="PyrdxlP-dep_Trfase_major"/>
</dbReference>
<dbReference type="EMBL" id="LVLJ01001842">
    <property type="protein sequence ID" value="OAE27712.1"/>
    <property type="molecule type" value="Genomic_DNA"/>
</dbReference>
<protein>
    <recommendedName>
        <fullName evidence="10">Tyrosine decarboxylase</fullName>
    </recommendedName>
</protein>
<dbReference type="PANTHER" id="PTHR11999:SF70">
    <property type="entry name" value="MIP05841P"/>
    <property type="match status" value="1"/>
</dbReference>
<evidence type="ECO:0000256" key="1">
    <source>
        <dbReference type="ARBA" id="ARBA00001933"/>
    </source>
</evidence>
<keyword evidence="3" id="KW-0210">Decarboxylase</keyword>
<evidence type="ECO:0000256" key="3">
    <source>
        <dbReference type="ARBA" id="ARBA00022793"/>
    </source>
</evidence>
<evidence type="ECO:0000256" key="4">
    <source>
        <dbReference type="ARBA" id="ARBA00022898"/>
    </source>
</evidence>
<keyword evidence="5 7" id="KW-0456">Lyase</keyword>
<dbReference type="PRINTS" id="PR00800">
    <property type="entry name" value="YHDCRBOXLASE"/>
</dbReference>
<dbReference type="CDD" id="cd06450">
    <property type="entry name" value="DOPA_deC_like"/>
    <property type="match status" value="1"/>
</dbReference>
<evidence type="ECO:0000256" key="7">
    <source>
        <dbReference type="RuleBase" id="RU000382"/>
    </source>
</evidence>
<dbReference type="AlphaFoldDB" id="A0A176W5A8"/>
<dbReference type="SUPFAM" id="SSF53383">
    <property type="entry name" value="PLP-dependent transferases"/>
    <property type="match status" value="1"/>
</dbReference>
<dbReference type="GO" id="GO:0030170">
    <property type="term" value="F:pyridoxal phosphate binding"/>
    <property type="evidence" value="ECO:0007669"/>
    <property type="project" value="InterPro"/>
</dbReference>
<evidence type="ECO:0000313" key="8">
    <source>
        <dbReference type="EMBL" id="OAE27712.1"/>
    </source>
</evidence>
<evidence type="ECO:0000256" key="5">
    <source>
        <dbReference type="ARBA" id="ARBA00023239"/>
    </source>
</evidence>
<dbReference type="FunFam" id="1.20.1340.10:FF:000001">
    <property type="entry name" value="Histidine decarboxylase"/>
    <property type="match status" value="1"/>
</dbReference>
<dbReference type="Gene3D" id="3.40.640.10">
    <property type="entry name" value="Type I PLP-dependent aspartate aminotransferase-like (Major domain)"/>
    <property type="match status" value="1"/>
</dbReference>
<comment type="caution">
    <text evidence="8">The sequence shown here is derived from an EMBL/GenBank/DDBJ whole genome shotgun (WGS) entry which is preliminary data.</text>
</comment>
<sequence length="523" mass="57805">MKSFAVNRISAVACHATSRKEGEFKWREGAVPLGKPMSVFEVEEFRKYGHRMVDFIADYYRDIAEYPVRSQVQPGYLECQLPTAAPEDPESLDDVLADVQSKIIPGVTHWQSPSFFAFYPANFSTAGFLGDMLSGGLNVIGFSWISSPAATELEQIVLDWLGKLLQLPEEFLFSGGGGGVIQGTASEAVCVAMLAARKRAVAKLMAEGASETEAFGRLTGYVSDQTHVSVQKAAQIAGVAANLRVLPTNSSTNFSLSPAALRKAVAEDAANGFLPFFLCGTVGTTSSAAVDPLPELGDIALEYGMWFHVDAAFAGNACICPEVRHNLDGIEKVDSYSMNPHKWLLTNFDCSTLWLKDPRQLVAAMSTSPEYLRNKATDEKLVVDYKDWQLPLGRKFRSLKLWFTMRLYGASGLRKHIREHIRIAEHLESLVRTSDRFEMVAPRNFSLVCFRLKPLENDTDNGRTVNATLLEAINSRGACFLTHTVLDGVFTLRMAIGSSRTELQHVMEAWTIINTEADRLMKH</sequence>
<reference evidence="8" key="1">
    <citation type="submission" date="2016-03" db="EMBL/GenBank/DDBJ databases">
        <title>Mechanisms controlling the formation of the plant cell surface in tip-growing cells are functionally conserved among land plants.</title>
        <authorList>
            <person name="Honkanen S."/>
            <person name="Jones V.A."/>
            <person name="Morieri G."/>
            <person name="Champion C."/>
            <person name="Hetherington A.J."/>
            <person name="Kelly S."/>
            <person name="Saint-Marcoux D."/>
            <person name="Proust H."/>
            <person name="Prescott H."/>
            <person name="Dolan L."/>
        </authorList>
    </citation>
    <scope>NUCLEOTIDE SEQUENCE [LARGE SCALE GENOMIC DNA]</scope>
    <source>
        <tissue evidence="8">Whole gametophyte</tissue>
    </source>
</reference>
<comment type="cofactor">
    <cofactor evidence="1 6 7">
        <name>pyridoxal 5'-phosphate</name>
        <dbReference type="ChEBI" id="CHEBI:597326"/>
    </cofactor>
</comment>
<gene>
    <name evidence="8" type="ORF">AXG93_4193s1120</name>
</gene>
<dbReference type="FunFam" id="3.40.640.10:FF:000025">
    <property type="entry name" value="Histidine decarboxylase"/>
    <property type="match status" value="1"/>
</dbReference>
<evidence type="ECO:0008006" key="10">
    <source>
        <dbReference type="Google" id="ProtNLM"/>
    </source>
</evidence>
<dbReference type="GO" id="GO:0016831">
    <property type="term" value="F:carboxy-lyase activity"/>
    <property type="evidence" value="ECO:0007669"/>
    <property type="project" value="UniProtKB-KW"/>
</dbReference>
<dbReference type="InterPro" id="IPR010977">
    <property type="entry name" value="Aromatic_deC"/>
</dbReference>
<feature type="modified residue" description="N6-(pyridoxal phosphate)lysine" evidence="6">
    <location>
        <position position="342"/>
    </location>
</feature>
<dbReference type="InterPro" id="IPR015424">
    <property type="entry name" value="PyrdxlP-dep_Trfase"/>
</dbReference>
<evidence type="ECO:0000256" key="2">
    <source>
        <dbReference type="ARBA" id="ARBA00009533"/>
    </source>
</evidence>
<dbReference type="Proteomes" id="UP000077202">
    <property type="component" value="Unassembled WGS sequence"/>
</dbReference>
<dbReference type="InterPro" id="IPR002129">
    <property type="entry name" value="PyrdxlP-dep_de-COase"/>
</dbReference>
<keyword evidence="9" id="KW-1185">Reference proteome</keyword>
<dbReference type="PANTHER" id="PTHR11999">
    <property type="entry name" value="GROUP II PYRIDOXAL-5-PHOSPHATE DECARBOXYLASE"/>
    <property type="match status" value="1"/>
</dbReference>
<dbReference type="PROSITE" id="PS00392">
    <property type="entry name" value="DDC_GAD_HDC_YDC"/>
    <property type="match status" value="1"/>
</dbReference>
<organism evidence="8 9">
    <name type="scientific">Marchantia polymorpha subsp. ruderalis</name>
    <dbReference type="NCBI Taxonomy" id="1480154"/>
    <lineage>
        <taxon>Eukaryota</taxon>
        <taxon>Viridiplantae</taxon>
        <taxon>Streptophyta</taxon>
        <taxon>Embryophyta</taxon>
        <taxon>Marchantiophyta</taxon>
        <taxon>Marchantiopsida</taxon>
        <taxon>Marchantiidae</taxon>
        <taxon>Marchantiales</taxon>
        <taxon>Marchantiaceae</taxon>
        <taxon>Marchantia</taxon>
    </lineage>
</organism>